<reference evidence="2 3" key="1">
    <citation type="journal article" date="2016" name="Mol. Biol. Evol.">
        <title>Comparative Genomics of Early-Diverging Mushroom-Forming Fungi Provides Insights into the Origins of Lignocellulose Decay Capabilities.</title>
        <authorList>
            <person name="Nagy L.G."/>
            <person name="Riley R."/>
            <person name="Tritt A."/>
            <person name="Adam C."/>
            <person name="Daum C."/>
            <person name="Floudas D."/>
            <person name="Sun H."/>
            <person name="Yadav J.S."/>
            <person name="Pangilinan J."/>
            <person name="Larsson K.H."/>
            <person name="Matsuura K."/>
            <person name="Barry K."/>
            <person name="Labutti K."/>
            <person name="Kuo R."/>
            <person name="Ohm R.A."/>
            <person name="Bhattacharya S.S."/>
            <person name="Shirouzu T."/>
            <person name="Yoshinaga Y."/>
            <person name="Martin F.M."/>
            <person name="Grigoriev I.V."/>
            <person name="Hibbett D.S."/>
        </authorList>
    </citation>
    <scope>NUCLEOTIDE SEQUENCE [LARGE SCALE GENOMIC DNA]</scope>
    <source>
        <strain evidence="2 3">L-15889</strain>
    </source>
</reference>
<evidence type="ECO:0000313" key="3">
    <source>
        <dbReference type="Proteomes" id="UP000076727"/>
    </source>
</evidence>
<organism evidence="2 3">
    <name type="scientific">Daedalea quercina L-15889</name>
    <dbReference type="NCBI Taxonomy" id="1314783"/>
    <lineage>
        <taxon>Eukaryota</taxon>
        <taxon>Fungi</taxon>
        <taxon>Dikarya</taxon>
        <taxon>Basidiomycota</taxon>
        <taxon>Agaricomycotina</taxon>
        <taxon>Agaricomycetes</taxon>
        <taxon>Polyporales</taxon>
        <taxon>Fomitopsis</taxon>
    </lineage>
</organism>
<proteinExistence type="predicted"/>
<feature type="region of interest" description="Disordered" evidence="1">
    <location>
        <begin position="233"/>
        <end position="256"/>
    </location>
</feature>
<evidence type="ECO:0000256" key="1">
    <source>
        <dbReference type="SAM" id="MobiDB-lite"/>
    </source>
</evidence>
<feature type="compositionally biased region" description="Polar residues" evidence="1">
    <location>
        <begin position="44"/>
        <end position="57"/>
    </location>
</feature>
<feature type="compositionally biased region" description="Polar residues" evidence="1">
    <location>
        <begin position="134"/>
        <end position="147"/>
    </location>
</feature>
<dbReference type="OrthoDB" id="10504431at2759"/>
<dbReference type="EMBL" id="KV429038">
    <property type="protein sequence ID" value="KZT73113.1"/>
    <property type="molecule type" value="Genomic_DNA"/>
</dbReference>
<dbReference type="AlphaFoldDB" id="A0A165T9I5"/>
<keyword evidence="3" id="KW-1185">Reference proteome</keyword>
<accession>A0A165T9I5</accession>
<sequence length="439" mass="48776">MLDPAEVPPAPRLHHATINVSGWFPKSAPGQWSDEELLEGLSPQVSPLASNSSQLSPPSDHENACMSPTEKGANKAAGYNATNEAESYYARLCHIFTPPPQQTRGIFHATVRSVWEHKTDCAIRPCNVAPCSSGEQSKQECTSTDSHASAHRLRRTRSLSFSRSHGIHEPVKRYAQEYGHNIDTVPTLNTPALRDRVNNLHSREDEQAAQAKFVNVQNGAAPKRPAHACEVPAPPPPGLGTRPGERANAGSVNKSTRYPLSPVRCASVGSQKAPVHVHIEEPFGRSGDESGKENLRAIDPAEWDELYKDISAATADLLRRRLRPGEWNAPLVPSPLTMGDWSEDEADDTYLMPCTPTGRLWSSYCTKAYSSAMFHDHEPCIEGYCKSCRRCDRASPPWLCIYRQWLCIGEFDRAMWRFEEKDKEDKEDDPENGQKTEGQ</sequence>
<evidence type="ECO:0000313" key="2">
    <source>
        <dbReference type="EMBL" id="KZT73113.1"/>
    </source>
</evidence>
<feature type="region of interest" description="Disordered" evidence="1">
    <location>
        <begin position="44"/>
        <end position="76"/>
    </location>
</feature>
<protein>
    <submittedName>
        <fullName evidence="2">Uncharacterized protein</fullName>
    </submittedName>
</protein>
<dbReference type="Proteomes" id="UP000076727">
    <property type="component" value="Unassembled WGS sequence"/>
</dbReference>
<feature type="region of interest" description="Disordered" evidence="1">
    <location>
        <begin position="134"/>
        <end position="164"/>
    </location>
</feature>
<name>A0A165T9I5_9APHY</name>
<gene>
    <name evidence="2" type="ORF">DAEQUDRAFT_808645</name>
</gene>